<keyword evidence="10" id="KW-1185">Reference proteome</keyword>
<evidence type="ECO:0000256" key="3">
    <source>
        <dbReference type="ARBA" id="ARBA00022964"/>
    </source>
</evidence>
<evidence type="ECO:0000259" key="7">
    <source>
        <dbReference type="Pfam" id="PF03171"/>
    </source>
</evidence>
<proteinExistence type="inferred from homology"/>
<keyword evidence="2" id="KW-0479">Metal-binding</keyword>
<dbReference type="FunFam" id="2.60.120.330:FF:000022">
    <property type="entry name" value="Probable 2-oxoglutarate-dependent dioxygenase AOP1.2"/>
    <property type="match status" value="1"/>
</dbReference>
<comment type="function">
    <text evidence="6">Probable 2-oxoglutarate-dependent dioxygenase that may be involved in glucosinolates biosynthesis. May play a role in the production of aliphatic glucosinolates.</text>
</comment>
<accession>A0A8X8AXN5</accession>
<organism evidence="9 10">
    <name type="scientific">Brassica carinata</name>
    <name type="common">Ethiopian mustard</name>
    <name type="synonym">Abyssinian cabbage</name>
    <dbReference type="NCBI Taxonomy" id="52824"/>
    <lineage>
        <taxon>Eukaryota</taxon>
        <taxon>Viridiplantae</taxon>
        <taxon>Streptophyta</taxon>
        <taxon>Embryophyta</taxon>
        <taxon>Tracheophyta</taxon>
        <taxon>Spermatophyta</taxon>
        <taxon>Magnoliopsida</taxon>
        <taxon>eudicotyledons</taxon>
        <taxon>Gunneridae</taxon>
        <taxon>Pentapetalae</taxon>
        <taxon>rosids</taxon>
        <taxon>malvids</taxon>
        <taxon>Brassicales</taxon>
        <taxon>Brassicaceae</taxon>
        <taxon>Brassiceae</taxon>
        <taxon>Brassica</taxon>
    </lineage>
</organism>
<evidence type="ECO:0000313" key="9">
    <source>
        <dbReference type="EMBL" id="KAG2313722.1"/>
    </source>
</evidence>
<keyword evidence="4" id="KW-0560">Oxidoreductase</keyword>
<dbReference type="Proteomes" id="UP000886595">
    <property type="component" value="Unassembled WGS sequence"/>
</dbReference>
<evidence type="ECO:0000256" key="6">
    <source>
        <dbReference type="ARBA" id="ARBA00057022"/>
    </source>
</evidence>
<comment type="caution">
    <text evidence="9">The sequence shown here is derived from an EMBL/GenBank/DDBJ whole genome shotgun (WGS) entry which is preliminary data.</text>
</comment>
<dbReference type="OrthoDB" id="288590at2759"/>
<comment type="similarity">
    <text evidence="1">Belongs to the iron/ascorbate-dependent oxidoreductase family.</text>
</comment>
<dbReference type="InterPro" id="IPR027443">
    <property type="entry name" value="IPNS-like_sf"/>
</dbReference>
<dbReference type="PANTHER" id="PTHR47990">
    <property type="entry name" value="2-OXOGLUTARATE (2OG) AND FE(II)-DEPENDENT OXYGENASE SUPERFAMILY PROTEIN-RELATED"/>
    <property type="match status" value="1"/>
</dbReference>
<dbReference type="GO" id="GO:0046872">
    <property type="term" value="F:metal ion binding"/>
    <property type="evidence" value="ECO:0007669"/>
    <property type="project" value="UniProtKB-KW"/>
</dbReference>
<evidence type="ECO:0000256" key="1">
    <source>
        <dbReference type="ARBA" id="ARBA00008056"/>
    </source>
</evidence>
<dbReference type="InterPro" id="IPR044861">
    <property type="entry name" value="IPNS-like_FE2OG_OXY"/>
</dbReference>
<dbReference type="SUPFAM" id="SSF51197">
    <property type="entry name" value="Clavaminate synthase-like"/>
    <property type="match status" value="1"/>
</dbReference>
<dbReference type="InterPro" id="IPR026992">
    <property type="entry name" value="DIOX_N"/>
</dbReference>
<dbReference type="Pfam" id="PF14226">
    <property type="entry name" value="DIOX_N"/>
    <property type="match status" value="1"/>
</dbReference>
<feature type="domain" description="Isopenicillin N synthase-like Fe(2+) 2OG dioxygenase" evidence="7">
    <location>
        <begin position="171"/>
        <end position="265"/>
    </location>
</feature>
<dbReference type="Pfam" id="PF03171">
    <property type="entry name" value="2OG-FeII_Oxy"/>
    <property type="match status" value="1"/>
</dbReference>
<feature type="domain" description="Non-haem dioxygenase N-terminal" evidence="8">
    <location>
        <begin position="9"/>
        <end position="89"/>
    </location>
</feature>
<dbReference type="AlphaFoldDB" id="A0A8X8AXN5"/>
<evidence type="ECO:0008006" key="11">
    <source>
        <dbReference type="Google" id="ProtNLM"/>
    </source>
</evidence>
<dbReference type="GO" id="GO:0051213">
    <property type="term" value="F:dioxygenase activity"/>
    <property type="evidence" value="ECO:0007669"/>
    <property type="project" value="UniProtKB-KW"/>
</dbReference>
<protein>
    <recommendedName>
        <fullName evidence="11">Fe2OG dioxygenase domain-containing protein</fullName>
    </recommendedName>
</protein>
<evidence type="ECO:0000313" key="10">
    <source>
        <dbReference type="Proteomes" id="UP000886595"/>
    </source>
</evidence>
<evidence type="ECO:0000256" key="4">
    <source>
        <dbReference type="ARBA" id="ARBA00023002"/>
    </source>
</evidence>
<dbReference type="InterPro" id="IPR050231">
    <property type="entry name" value="Iron_ascorbate_oxido_reductase"/>
</dbReference>
<evidence type="ECO:0000259" key="8">
    <source>
        <dbReference type="Pfam" id="PF14226"/>
    </source>
</evidence>
<keyword evidence="3" id="KW-0223">Dioxygenase</keyword>
<sequence>MDSHEEQCLPILDFSPDRLVPGTGHWITIRDSVRRAMEEQGWFVAEFNGVSSDLRDDLLSGMKEMYDLPYEVKIKNENHKASHGYMSMVVDDYRIHESLGIDYATDPQACKDFSKLLWPQGNDPFCQTTHRYATALAELDQTVMRMLYESYGLDEKKHSAERHSESTRYLLRMLSYRKQRNGEANTGFVSHTDKSFMSILHQNHVLGLQLKTMTDQWVGFNPSPTRFVVLSGMGLTAWSNGRIKPCYHRVVMSADEVRYSLGFFSFHTGTIRTPEELVDHQHPLRYNPFEHDGLLRFYESYLNSMKKSSEDLLQLYCGVKPTPLLVDHSSPPQ</sequence>
<dbReference type="EMBL" id="JAAMPC010000005">
    <property type="protein sequence ID" value="KAG2313722.1"/>
    <property type="molecule type" value="Genomic_DNA"/>
</dbReference>
<evidence type="ECO:0000256" key="2">
    <source>
        <dbReference type="ARBA" id="ARBA00022723"/>
    </source>
</evidence>
<dbReference type="Gene3D" id="2.60.120.330">
    <property type="entry name" value="B-lactam Antibiotic, Isopenicillin N Synthase, Chain"/>
    <property type="match status" value="1"/>
</dbReference>
<evidence type="ECO:0000256" key="5">
    <source>
        <dbReference type="ARBA" id="ARBA00023004"/>
    </source>
</evidence>
<keyword evidence="5" id="KW-0408">Iron</keyword>
<name>A0A8X8AXN5_BRACI</name>
<reference evidence="9 10" key="1">
    <citation type="submission" date="2020-02" db="EMBL/GenBank/DDBJ databases">
        <authorList>
            <person name="Ma Q."/>
            <person name="Huang Y."/>
            <person name="Song X."/>
            <person name="Pei D."/>
        </authorList>
    </citation>
    <scope>NUCLEOTIDE SEQUENCE [LARGE SCALE GENOMIC DNA]</scope>
    <source>
        <strain evidence="9">Sxm20200214</strain>
        <tissue evidence="9">Leaf</tissue>
    </source>
</reference>
<gene>
    <name evidence="9" type="ORF">Bca52824_025279</name>
</gene>